<dbReference type="AlphaFoldDB" id="A0A844GT74"/>
<dbReference type="GO" id="GO:0009055">
    <property type="term" value="F:electron transfer activity"/>
    <property type="evidence" value="ECO:0007669"/>
    <property type="project" value="InterPro"/>
</dbReference>
<feature type="transmembrane region" description="Helical" evidence="6">
    <location>
        <begin position="214"/>
        <end position="236"/>
    </location>
</feature>
<dbReference type="Proteomes" id="UP000437131">
    <property type="component" value="Unassembled WGS sequence"/>
</dbReference>
<proteinExistence type="predicted"/>
<gene>
    <name evidence="8" type="ORF">GGC33_12280</name>
</gene>
<evidence type="ECO:0000256" key="4">
    <source>
        <dbReference type="ARBA" id="ARBA00022989"/>
    </source>
</evidence>
<dbReference type="GO" id="GO:0022904">
    <property type="term" value="P:respiratory electron transport chain"/>
    <property type="evidence" value="ECO:0007669"/>
    <property type="project" value="InterPro"/>
</dbReference>
<name>A0A844GT74_9CHRO</name>
<dbReference type="GO" id="GO:0005886">
    <property type="term" value="C:plasma membrane"/>
    <property type="evidence" value="ECO:0007669"/>
    <property type="project" value="UniProtKB-SubCell"/>
</dbReference>
<comment type="subcellular location">
    <subcellularLocation>
        <location evidence="1">Cell membrane</location>
        <topology evidence="1">Multi-pass membrane protein</topology>
    </subcellularLocation>
</comment>
<evidence type="ECO:0000256" key="5">
    <source>
        <dbReference type="ARBA" id="ARBA00023136"/>
    </source>
</evidence>
<evidence type="ECO:0000259" key="7">
    <source>
        <dbReference type="Pfam" id="PF01292"/>
    </source>
</evidence>
<dbReference type="EMBL" id="WMIA01000016">
    <property type="protein sequence ID" value="MTF39697.1"/>
    <property type="molecule type" value="Genomic_DNA"/>
</dbReference>
<evidence type="ECO:0000256" key="3">
    <source>
        <dbReference type="ARBA" id="ARBA00022692"/>
    </source>
</evidence>
<sequence length="237" mass="28063">MKSNSKSPYQKLMLRILHNLQGLSVILAVITAFWTYNTYDGRWGKIVFLPDWKEIEGIHGTFGLWVLLILPIFIIYSIHKQAQKLIQKDSLDKLKLINKPIWWYSLHRLVNTFSIFALIFAVFSGKMMDEKWLPQGELNHYWYYLHLISLIIVVLAIAFHVLIIAKIGSFSFLLSIFKLDFREDENPKYWPNKIKSLPENYREIMINEWTKTPAYLKISEIVLIFTIILAWVISWLK</sequence>
<evidence type="ECO:0000313" key="9">
    <source>
        <dbReference type="Proteomes" id="UP000437131"/>
    </source>
</evidence>
<organism evidence="8 9">
    <name type="scientific">Cyanobacterium aponinum 0216</name>
    <dbReference type="NCBI Taxonomy" id="2676140"/>
    <lineage>
        <taxon>Bacteria</taxon>
        <taxon>Bacillati</taxon>
        <taxon>Cyanobacteriota</taxon>
        <taxon>Cyanophyceae</taxon>
        <taxon>Oscillatoriophycideae</taxon>
        <taxon>Chroococcales</taxon>
        <taxon>Geminocystaceae</taxon>
        <taxon>Cyanobacterium</taxon>
    </lineage>
</organism>
<evidence type="ECO:0000256" key="6">
    <source>
        <dbReference type="SAM" id="Phobius"/>
    </source>
</evidence>
<evidence type="ECO:0000313" key="8">
    <source>
        <dbReference type="EMBL" id="MTF39697.1"/>
    </source>
</evidence>
<feature type="domain" description="Cytochrome b561 bacterial/Ni-hydrogenase" evidence="7">
    <location>
        <begin position="12"/>
        <end position="164"/>
    </location>
</feature>
<keyword evidence="2" id="KW-1003">Cell membrane</keyword>
<comment type="caution">
    <text evidence="8">The sequence shown here is derived from an EMBL/GenBank/DDBJ whole genome shotgun (WGS) entry which is preliminary data.</text>
</comment>
<feature type="transmembrane region" description="Helical" evidence="6">
    <location>
        <begin position="143"/>
        <end position="165"/>
    </location>
</feature>
<reference evidence="8 9" key="1">
    <citation type="submission" date="2019-11" db="EMBL/GenBank/DDBJ databases">
        <title>Isolation of a new High Light Tolerant Cyanobacteria.</title>
        <authorList>
            <person name="Dobson Z."/>
            <person name="Vaughn N."/>
            <person name="Vaughn M."/>
            <person name="Fromme P."/>
            <person name="Mazor Y."/>
        </authorList>
    </citation>
    <scope>NUCLEOTIDE SEQUENCE [LARGE SCALE GENOMIC DNA]</scope>
    <source>
        <strain evidence="8 9">0216</strain>
    </source>
</reference>
<dbReference type="InterPro" id="IPR011577">
    <property type="entry name" value="Cyt_b561_bac/Ni-Hgenase"/>
</dbReference>
<feature type="transmembrane region" description="Helical" evidence="6">
    <location>
        <begin position="12"/>
        <end position="37"/>
    </location>
</feature>
<accession>A0A844GT74</accession>
<feature type="transmembrane region" description="Helical" evidence="6">
    <location>
        <begin position="57"/>
        <end position="78"/>
    </location>
</feature>
<feature type="transmembrane region" description="Helical" evidence="6">
    <location>
        <begin position="101"/>
        <end position="123"/>
    </location>
</feature>
<dbReference type="Pfam" id="PF01292">
    <property type="entry name" value="Ni_hydr_CYTB"/>
    <property type="match status" value="1"/>
</dbReference>
<dbReference type="InterPro" id="IPR016174">
    <property type="entry name" value="Di-haem_cyt_TM"/>
</dbReference>
<keyword evidence="3 6" id="KW-0812">Transmembrane</keyword>
<evidence type="ECO:0000256" key="2">
    <source>
        <dbReference type="ARBA" id="ARBA00022475"/>
    </source>
</evidence>
<keyword evidence="4 6" id="KW-1133">Transmembrane helix</keyword>
<protein>
    <submittedName>
        <fullName evidence="8">Cytochrome b/b6 domain-containing protein</fullName>
    </submittedName>
</protein>
<evidence type="ECO:0000256" key="1">
    <source>
        <dbReference type="ARBA" id="ARBA00004651"/>
    </source>
</evidence>
<dbReference type="SUPFAM" id="SSF81342">
    <property type="entry name" value="Transmembrane di-heme cytochromes"/>
    <property type="match status" value="1"/>
</dbReference>
<keyword evidence="5 6" id="KW-0472">Membrane</keyword>
<dbReference type="RefSeq" id="WP_155084188.1">
    <property type="nucleotide sequence ID" value="NZ_WMIA01000016.1"/>
</dbReference>